<geneLocation type="plasmid" evidence="2 3">
    <name>p1821L02</name>
</geneLocation>
<sequence length="77" mass="9043">MMTNFGSTLGLEKRARPKTDRPVYSAGPLIRWEMTLEERLRLETMPVPPQQKRRRPFTDVTEMTVSRNKIKKQKLGI</sequence>
<keyword evidence="3" id="KW-1185">Reference proteome</keyword>
<dbReference type="AlphaFoldDB" id="A0A518V297"/>
<evidence type="ECO:0000313" key="3">
    <source>
        <dbReference type="Proteomes" id="UP000319432"/>
    </source>
</evidence>
<dbReference type="EMBL" id="CP033462">
    <property type="protein sequence ID" value="QDX91094.1"/>
    <property type="molecule type" value="Genomic_DNA"/>
</dbReference>
<protein>
    <submittedName>
        <fullName evidence="2">Uncharacterized protein</fullName>
    </submittedName>
</protein>
<feature type="region of interest" description="Disordered" evidence="1">
    <location>
        <begin position="1"/>
        <end position="23"/>
    </location>
</feature>
<feature type="compositionally biased region" description="Basic and acidic residues" evidence="1">
    <location>
        <begin position="11"/>
        <end position="21"/>
    </location>
</feature>
<feature type="compositionally biased region" description="Basic residues" evidence="1">
    <location>
        <begin position="68"/>
        <end position="77"/>
    </location>
</feature>
<gene>
    <name evidence="2" type="ORF">EEL30_01045</name>
</gene>
<reference evidence="2 3" key="1">
    <citation type="submission" date="2018-11" db="EMBL/GenBank/DDBJ databases">
        <title>Phylogenetic determinants of toxin gene distribution in genomes of Brevibacillus laterosporus.</title>
        <authorList>
            <person name="Glare T.R."/>
            <person name="Durrant A."/>
            <person name="Berry C."/>
            <person name="Palma L."/>
            <person name="Ormskirk M."/>
            <person name="Cox M.O."/>
        </authorList>
    </citation>
    <scope>NUCLEOTIDE SEQUENCE [LARGE SCALE GENOMIC DNA]</scope>
    <source>
        <strain evidence="2 3">1821L</strain>
        <plasmid evidence="2 3">p1821L02</plasmid>
    </source>
</reference>
<evidence type="ECO:0000256" key="1">
    <source>
        <dbReference type="SAM" id="MobiDB-lite"/>
    </source>
</evidence>
<accession>A0A518V297</accession>
<keyword evidence="2" id="KW-0614">Plasmid</keyword>
<organism evidence="2 3">
    <name type="scientific">Brevibacillus laterosporus</name>
    <name type="common">Bacillus laterosporus</name>
    <dbReference type="NCBI Taxonomy" id="1465"/>
    <lineage>
        <taxon>Bacteria</taxon>
        <taxon>Bacillati</taxon>
        <taxon>Bacillota</taxon>
        <taxon>Bacilli</taxon>
        <taxon>Bacillales</taxon>
        <taxon>Paenibacillaceae</taxon>
        <taxon>Brevibacillus</taxon>
    </lineage>
</organism>
<feature type="region of interest" description="Disordered" evidence="1">
    <location>
        <begin position="45"/>
        <end position="77"/>
    </location>
</feature>
<proteinExistence type="predicted"/>
<evidence type="ECO:0000313" key="2">
    <source>
        <dbReference type="EMBL" id="QDX91094.1"/>
    </source>
</evidence>
<dbReference type="Proteomes" id="UP000319432">
    <property type="component" value="Plasmid p1821L02"/>
</dbReference>
<name>A0A518V297_BRELA</name>